<dbReference type="Gene3D" id="2.60.120.430">
    <property type="entry name" value="Galactose-binding lectin"/>
    <property type="match status" value="2"/>
</dbReference>
<evidence type="ECO:0000256" key="6">
    <source>
        <dbReference type="ARBA" id="ARBA00022741"/>
    </source>
</evidence>
<keyword evidence="8" id="KW-0067">ATP-binding</keyword>
<comment type="caution">
    <text evidence="14">The sequence shown here is derived from an EMBL/GenBank/DDBJ whole genome shotgun (WGS) entry which is preliminary data.</text>
</comment>
<keyword evidence="2" id="KW-0723">Serine/threonine-protein kinase</keyword>
<evidence type="ECO:0000256" key="3">
    <source>
        <dbReference type="ARBA" id="ARBA00022679"/>
    </source>
</evidence>
<evidence type="ECO:0000256" key="11">
    <source>
        <dbReference type="ARBA" id="ARBA00023180"/>
    </source>
</evidence>
<evidence type="ECO:0000256" key="1">
    <source>
        <dbReference type="ARBA" id="ARBA00004479"/>
    </source>
</evidence>
<dbReference type="EMBL" id="AWUE01019702">
    <property type="protein sequence ID" value="OMO72077.1"/>
    <property type="molecule type" value="Genomic_DNA"/>
</dbReference>
<name>A0A1R3HNT1_9ROSI</name>
<evidence type="ECO:0000256" key="12">
    <source>
        <dbReference type="SAM" id="Phobius"/>
    </source>
</evidence>
<keyword evidence="6" id="KW-0547">Nucleotide-binding</keyword>
<protein>
    <recommendedName>
        <fullName evidence="13">Protein kinase domain-containing protein</fullName>
    </recommendedName>
</protein>
<evidence type="ECO:0000313" key="14">
    <source>
        <dbReference type="EMBL" id="OMO72077.1"/>
    </source>
</evidence>
<evidence type="ECO:0000256" key="5">
    <source>
        <dbReference type="ARBA" id="ARBA00022729"/>
    </source>
</evidence>
<sequence>MSMKNFSTPLLDKIILDCGVAGNSSFNNKTWVGDVNFFPDSYYEGTKIGNVISSVTGKVPKNPYSTARFFHSSFTYTFPMAPGLKFIRLHFYPTFYTSINQISNADFSVTSGNFTLLNNFSPLVMANTLNSPYFTKDYFLNLKENYLNITFAPSLNSSSEAFAFVNGIEVYSMPLKLSDYGVNQTSNSNSNALEILYRINVGGDSQNGPFWNGLDDKLYIQGPKKGTEINSYDDHISYNKSSWTLSDYGAPGDLYATARTIGGSDEASNAVYNLTWTFHVDSGFNYIVRLHFCEIELNVTEVNQRVFKVYVNNETVENSLDVVAVTGGPLVAMHRDYFIKIRQGKEVSTDLSLALQADIDSKPKFSDVILNGIEIMKLSDSSNSLAAHVQVLKNETSKNFPSNTFLGLILGLVPGTCLISLIVYMVHHRVLRRYDGNLGTSISLQIVKSSQNCRQFPLEEIRAATNNFSEDLVLGRAFKIQVSPGAKGTFGYMDPEYGRSRTLTRKSDVYSFGVVLFEVLCGKPAVNPVGNEDDQTKVSLAKWAIHCHRNKKIEDLIEPYLRGEIMPECLTTFVEIAVRCLVDRHIYRPSINDVLCKLEEALLLQERADSDLQMKDALELEFGAENVQIITEFDSYKYSNSVV</sequence>
<evidence type="ECO:0000256" key="8">
    <source>
        <dbReference type="ARBA" id="ARBA00022840"/>
    </source>
</evidence>
<dbReference type="PROSITE" id="PS50011">
    <property type="entry name" value="PROTEIN_KINASE_DOM"/>
    <property type="match status" value="1"/>
</dbReference>
<dbReference type="SMART" id="SM00220">
    <property type="entry name" value="S_TKc"/>
    <property type="match status" value="1"/>
</dbReference>
<proteinExistence type="predicted"/>
<dbReference type="InterPro" id="IPR045272">
    <property type="entry name" value="ANXUR1/2-like"/>
</dbReference>
<evidence type="ECO:0000256" key="10">
    <source>
        <dbReference type="ARBA" id="ARBA00023136"/>
    </source>
</evidence>
<comment type="subcellular location">
    <subcellularLocation>
        <location evidence="1">Membrane</location>
        <topology evidence="1">Single-pass type I membrane protein</topology>
    </subcellularLocation>
</comment>
<reference evidence="15" key="1">
    <citation type="submission" date="2013-09" db="EMBL/GenBank/DDBJ databases">
        <title>Corchorus olitorius genome sequencing.</title>
        <authorList>
            <person name="Alam M."/>
            <person name="Haque M.S."/>
            <person name="Islam M.S."/>
            <person name="Emdad E.M."/>
            <person name="Islam M.M."/>
            <person name="Ahmed B."/>
            <person name="Halim A."/>
            <person name="Hossen Q.M.M."/>
            <person name="Hossain M.Z."/>
            <person name="Ahmed R."/>
            <person name="Khan M.M."/>
            <person name="Islam R."/>
            <person name="Rashid M.M."/>
            <person name="Khan S.A."/>
            <person name="Rahman M.S."/>
            <person name="Alam M."/>
            <person name="Yahiya A.S."/>
            <person name="Khan M.S."/>
            <person name="Azam M.S."/>
            <person name="Haque T."/>
            <person name="Lashkar M.Z.H."/>
            <person name="Akhand A.I."/>
            <person name="Morshed G."/>
            <person name="Roy S."/>
            <person name="Uddin K.S."/>
            <person name="Rabeya T."/>
            <person name="Hossain A.S."/>
            <person name="Chowdhury A."/>
            <person name="Snigdha A.R."/>
            <person name="Mortoza M.S."/>
            <person name="Matin S.A."/>
            <person name="Hoque S.M.E."/>
            <person name="Islam M.K."/>
            <person name="Roy D.K."/>
            <person name="Haider R."/>
            <person name="Moosa M.M."/>
            <person name="Elias S.M."/>
            <person name="Hasan A.M."/>
            <person name="Jahan S."/>
            <person name="Shafiuddin M."/>
            <person name="Mahmood N."/>
            <person name="Shommy N.S."/>
        </authorList>
    </citation>
    <scope>NUCLEOTIDE SEQUENCE [LARGE SCALE GENOMIC DNA]</scope>
    <source>
        <strain evidence="15">cv. O-4</strain>
    </source>
</reference>
<evidence type="ECO:0000256" key="7">
    <source>
        <dbReference type="ARBA" id="ARBA00022777"/>
    </source>
</evidence>
<keyword evidence="7" id="KW-0418">Kinase</keyword>
<keyword evidence="4 12" id="KW-0812">Transmembrane</keyword>
<dbReference type="STRING" id="93759.A0A1R3HNT1"/>
<dbReference type="Gene3D" id="1.10.510.10">
    <property type="entry name" value="Transferase(Phosphotransferase) domain 1"/>
    <property type="match status" value="1"/>
</dbReference>
<keyword evidence="3" id="KW-0808">Transferase</keyword>
<dbReference type="GO" id="GO:0016020">
    <property type="term" value="C:membrane"/>
    <property type="evidence" value="ECO:0007669"/>
    <property type="project" value="UniProtKB-SubCell"/>
</dbReference>
<feature type="domain" description="Protein kinase" evidence="13">
    <location>
        <begin position="255"/>
        <end position="603"/>
    </location>
</feature>
<dbReference type="GO" id="GO:0005524">
    <property type="term" value="F:ATP binding"/>
    <property type="evidence" value="ECO:0007669"/>
    <property type="project" value="UniProtKB-KW"/>
</dbReference>
<dbReference type="Pfam" id="PF07714">
    <property type="entry name" value="PK_Tyr_Ser-Thr"/>
    <property type="match status" value="1"/>
</dbReference>
<organism evidence="14 15">
    <name type="scientific">Corchorus olitorius</name>
    <dbReference type="NCBI Taxonomy" id="93759"/>
    <lineage>
        <taxon>Eukaryota</taxon>
        <taxon>Viridiplantae</taxon>
        <taxon>Streptophyta</taxon>
        <taxon>Embryophyta</taxon>
        <taxon>Tracheophyta</taxon>
        <taxon>Spermatophyta</taxon>
        <taxon>Magnoliopsida</taxon>
        <taxon>eudicotyledons</taxon>
        <taxon>Gunneridae</taxon>
        <taxon>Pentapetalae</taxon>
        <taxon>rosids</taxon>
        <taxon>malvids</taxon>
        <taxon>Malvales</taxon>
        <taxon>Malvaceae</taxon>
        <taxon>Grewioideae</taxon>
        <taxon>Apeibeae</taxon>
        <taxon>Corchorus</taxon>
    </lineage>
</organism>
<dbReference type="SUPFAM" id="SSF56112">
    <property type="entry name" value="Protein kinase-like (PK-like)"/>
    <property type="match status" value="1"/>
</dbReference>
<dbReference type="FunFam" id="2.60.120.430:FF:000007">
    <property type="entry name" value="FERONIA receptor-like kinase"/>
    <property type="match status" value="1"/>
</dbReference>
<dbReference type="Pfam" id="PF12819">
    <property type="entry name" value="Malectin_like"/>
    <property type="match status" value="1"/>
</dbReference>
<dbReference type="PANTHER" id="PTHR34590">
    <property type="entry name" value="OS03G0124300 PROTEIN-RELATED"/>
    <property type="match status" value="1"/>
</dbReference>
<accession>A0A1R3HNT1</accession>
<evidence type="ECO:0000259" key="13">
    <source>
        <dbReference type="PROSITE" id="PS50011"/>
    </source>
</evidence>
<dbReference type="InterPro" id="IPR011009">
    <property type="entry name" value="Kinase-like_dom_sf"/>
</dbReference>
<dbReference type="GO" id="GO:0004714">
    <property type="term" value="F:transmembrane receptor protein tyrosine kinase activity"/>
    <property type="evidence" value="ECO:0007669"/>
    <property type="project" value="InterPro"/>
</dbReference>
<evidence type="ECO:0000256" key="2">
    <source>
        <dbReference type="ARBA" id="ARBA00022527"/>
    </source>
</evidence>
<dbReference type="InterPro" id="IPR000719">
    <property type="entry name" value="Prot_kinase_dom"/>
</dbReference>
<keyword evidence="15" id="KW-1185">Reference proteome</keyword>
<feature type="transmembrane region" description="Helical" evidence="12">
    <location>
        <begin position="405"/>
        <end position="426"/>
    </location>
</feature>
<keyword evidence="11" id="KW-0325">Glycoprotein</keyword>
<dbReference type="AlphaFoldDB" id="A0A1R3HNT1"/>
<evidence type="ECO:0000256" key="4">
    <source>
        <dbReference type="ARBA" id="ARBA00022692"/>
    </source>
</evidence>
<keyword evidence="5" id="KW-0732">Signal</keyword>
<keyword evidence="9 12" id="KW-1133">Transmembrane helix</keyword>
<gene>
    <name evidence="14" type="ORF">COLO4_27833</name>
</gene>
<evidence type="ECO:0000256" key="9">
    <source>
        <dbReference type="ARBA" id="ARBA00022989"/>
    </source>
</evidence>
<dbReference type="InterPro" id="IPR024788">
    <property type="entry name" value="Malectin-like_Carb-bd_dom"/>
</dbReference>
<dbReference type="OrthoDB" id="1903759at2759"/>
<keyword evidence="10 12" id="KW-0472">Membrane</keyword>
<evidence type="ECO:0000313" key="15">
    <source>
        <dbReference type="Proteomes" id="UP000187203"/>
    </source>
</evidence>
<dbReference type="GO" id="GO:0004674">
    <property type="term" value="F:protein serine/threonine kinase activity"/>
    <property type="evidence" value="ECO:0007669"/>
    <property type="project" value="UniProtKB-KW"/>
</dbReference>
<dbReference type="InterPro" id="IPR001245">
    <property type="entry name" value="Ser-Thr/Tyr_kinase_cat_dom"/>
</dbReference>
<dbReference type="Proteomes" id="UP000187203">
    <property type="component" value="Unassembled WGS sequence"/>
</dbReference>
<dbReference type="FunFam" id="2.60.120.430:FF:000003">
    <property type="entry name" value="FERONIA receptor-like kinase"/>
    <property type="match status" value="1"/>
</dbReference>